<dbReference type="OMA" id="QPRMALQ"/>
<feature type="transmembrane region" description="Helical" evidence="3">
    <location>
        <begin position="189"/>
        <end position="212"/>
    </location>
</feature>
<keyword evidence="3" id="KW-0812">Transmembrane</keyword>
<dbReference type="CTD" id="126123"/>
<feature type="chain" id="PRO_5044626024" evidence="4">
    <location>
        <begin position="21"/>
        <end position="221"/>
    </location>
</feature>
<proteinExistence type="inferred from homology"/>
<reference evidence="5 8" key="4">
    <citation type="journal article" date="2020" name="Nature">
        <title>Six reference-quality genomes reveal evolution of bat adaptations.</title>
        <authorList>
            <person name="Jebb D."/>
            <person name="Huang Z."/>
            <person name="Pippel M."/>
            <person name="Hughes G.M."/>
            <person name="Lavrichenko K."/>
            <person name="Devanna P."/>
            <person name="Winkler S."/>
            <person name="Jermiin L.S."/>
            <person name="Skirmuntt E.C."/>
            <person name="Katzourakis A."/>
            <person name="Burkitt-Gray L."/>
            <person name="Ray D.A."/>
            <person name="Sullivan K.A.M."/>
            <person name="Roscito J.G."/>
            <person name="Kirilenko B.M."/>
            <person name="Davalos L.M."/>
            <person name="Corthals A.P."/>
            <person name="Power M.L."/>
            <person name="Jones G."/>
            <person name="Ransome R.D."/>
            <person name="Dechmann D.K.N."/>
            <person name="Locatelli A.G."/>
            <person name="Puechmaille S.J."/>
            <person name="Fedrigo O."/>
            <person name="Jarvis E.D."/>
            <person name="Hiller M."/>
            <person name="Vernes S.C."/>
            <person name="Myers E.W."/>
            <person name="Teeling E.C."/>
        </authorList>
    </citation>
    <scope>NUCLEOTIDE SEQUENCE [LARGE SCALE GENOMIC DNA]</scope>
    <source>
        <strain evidence="5">MRhiFer1</strain>
        <tissue evidence="5">Lung</tissue>
    </source>
</reference>
<evidence type="ECO:0000313" key="7">
    <source>
        <dbReference type="Proteomes" id="UP000472240"/>
    </source>
</evidence>
<evidence type="ECO:0000256" key="3">
    <source>
        <dbReference type="SAM" id="Phobius"/>
    </source>
</evidence>
<dbReference type="RefSeq" id="XP_032985543.1">
    <property type="nucleotide sequence ID" value="XM_033129652.1"/>
</dbReference>
<accession>A0A671EXJ9</accession>
<keyword evidence="2 4" id="KW-0732">Signal</keyword>
<dbReference type="InterPro" id="IPR029389">
    <property type="entry name" value="IZUMO"/>
</dbReference>
<feature type="signal peptide" evidence="4">
    <location>
        <begin position="1"/>
        <end position="20"/>
    </location>
</feature>
<organism evidence="6 7">
    <name type="scientific">Rhinolophus ferrumequinum</name>
    <name type="common">Greater horseshoe bat</name>
    <dbReference type="NCBI Taxonomy" id="59479"/>
    <lineage>
        <taxon>Eukaryota</taxon>
        <taxon>Metazoa</taxon>
        <taxon>Chordata</taxon>
        <taxon>Craniata</taxon>
        <taxon>Vertebrata</taxon>
        <taxon>Euteleostomi</taxon>
        <taxon>Mammalia</taxon>
        <taxon>Eutheria</taxon>
        <taxon>Laurasiatheria</taxon>
        <taxon>Chiroptera</taxon>
        <taxon>Yinpterochiroptera</taxon>
        <taxon>Rhinolophoidea</taxon>
        <taxon>Rhinolophidae</taxon>
        <taxon>Rhinolophinae</taxon>
        <taxon>Rhinolophus</taxon>
    </lineage>
</organism>
<evidence type="ECO:0000256" key="4">
    <source>
        <dbReference type="SAM" id="SignalP"/>
    </source>
</evidence>
<evidence type="ECO:0000313" key="6">
    <source>
        <dbReference type="Ensembl" id="ENSRFEP00010018069.1"/>
    </source>
</evidence>
<gene>
    <name evidence="6" type="primary">IZUMO2</name>
    <name evidence="5" type="ORF">mRhiFer1_007062</name>
</gene>
<dbReference type="Ensembl" id="ENSRFET00010019694.1">
    <property type="protein sequence ID" value="ENSRFEP00010018069.1"/>
    <property type="gene ID" value="ENSRFEG00010012166.1"/>
</dbReference>
<dbReference type="OrthoDB" id="9895666at2759"/>
<reference evidence="6" key="5">
    <citation type="submission" date="2025-05" db="UniProtKB">
        <authorList>
            <consortium name="Ensembl"/>
        </authorList>
    </citation>
    <scope>IDENTIFICATION</scope>
</reference>
<dbReference type="KEGG" id="rfq:117035636"/>
<dbReference type="PANTHER" id="PTHR47745:SF1">
    <property type="entry name" value="IZUMO SPERM-EGG FUSION PROTEIN 2"/>
    <property type="match status" value="1"/>
</dbReference>
<evidence type="ECO:0000313" key="5">
    <source>
        <dbReference type="EMBL" id="KAF6288248.1"/>
    </source>
</evidence>
<evidence type="ECO:0000313" key="8">
    <source>
        <dbReference type="Proteomes" id="UP000585614"/>
    </source>
</evidence>
<keyword evidence="7" id="KW-1185">Reference proteome</keyword>
<dbReference type="AlphaFoldDB" id="A0A671EXJ9"/>
<name>A0A671EXJ9_RHIFE</name>
<keyword evidence="3" id="KW-0472">Membrane</keyword>
<sequence>MPLALTLLLLVDLSPRGGWGCLQCDPSVREALSQLRFAIIPSRFTLEQLQARAQALLLGMEGAFFRDYALNAFVGKVGVDQLDLVASFIKNQTNSLKVNSLRDGPLLEELVTLREKVTKELKKVLKLYELKACDPKMCRLLKEEVLDCLHCLKISPECIKKKYCFVDRQPRKALQYEKKGGYPRNQATFGIVISMCLAVFTLGVIVALALTYRQNRKLLLQ</sequence>
<dbReference type="InterPro" id="IPR042920">
    <property type="entry name" value="IZUMO2"/>
</dbReference>
<reference evidence="6 7" key="3">
    <citation type="submission" date="2018-12" db="EMBL/GenBank/DDBJ databases">
        <title>G10K-VGP greater horseshoe bat female genome, primary haplotype.</title>
        <authorList>
            <person name="Teeling E."/>
            <person name="Myers G."/>
            <person name="Vernes S."/>
            <person name="Pippel M."/>
            <person name="Winkler S."/>
            <person name="Fedrigo O."/>
            <person name="Rhie A."/>
            <person name="Koren S."/>
            <person name="Phillippy A."/>
            <person name="Lewin H."/>
            <person name="Damas J."/>
            <person name="Howe K."/>
            <person name="Mountcastle J."/>
            <person name="Jarvis E.D."/>
        </authorList>
    </citation>
    <scope>NUCLEOTIDE SEQUENCE [LARGE SCALE GENOMIC DNA]</scope>
</reference>
<dbReference type="Proteomes" id="UP000585614">
    <property type="component" value="Unassembled WGS sequence"/>
</dbReference>
<comment type="similarity">
    <text evidence="1">Belongs to the Izumo family.</text>
</comment>
<keyword evidence="3" id="KW-1133">Transmembrane helix</keyword>
<dbReference type="GeneTree" id="ENSGT00390000015068"/>
<reference evidence="6 7" key="2">
    <citation type="journal article" date="2018" name="Annu Rev Anim Biosci">
        <title>Bat Biology, Genomes, and the Bat1K Project: To Generate Chromosome-Level Genomes for All Living Bat Species.</title>
        <authorList>
            <person name="Teeling E.C."/>
            <person name="Vernes S.C."/>
            <person name="Davalos L.M."/>
            <person name="Ray D.A."/>
            <person name="Gilbert M.T.P."/>
            <person name="Myers E."/>
        </authorList>
    </citation>
    <scope>NUCLEOTIDE SEQUENCE</scope>
</reference>
<reference evidence="6 7" key="1">
    <citation type="journal article" date="2015" name="Annu Rev Anim Biosci">
        <title>The Genome 10K Project: a way forward.</title>
        <authorList>
            <person name="Koepfli K.P."/>
            <person name="Paten B."/>
            <person name="O'Brien S.J."/>
            <person name="Koepfli K.P."/>
            <person name="Paten B."/>
            <person name="Antunes A."/>
            <person name="Belov K."/>
            <person name="Bustamante C."/>
            <person name="Castoe T.A."/>
            <person name="Clawson H."/>
            <person name="Crawford A.J."/>
            <person name="Diekhans M."/>
            <person name="Distel D."/>
            <person name="Durbin R."/>
            <person name="Earl D."/>
            <person name="Fujita M.K."/>
            <person name="Gamble T."/>
            <person name="Georges A."/>
            <person name="Gemmell N."/>
            <person name="Gilbert M.T."/>
            <person name="Graves J.M."/>
            <person name="Green R.E."/>
            <person name="Hickey G."/>
            <person name="Jarvis E.D."/>
            <person name="Johnson W."/>
            <person name="Komissarov A."/>
            <person name="Korf I."/>
            <person name="Kuhn R."/>
            <person name="Larkin D.M."/>
            <person name="Lewin H."/>
            <person name="Lopez J.V."/>
            <person name="Ma J."/>
            <person name="Marques-Bonet T."/>
            <person name="Miller W."/>
            <person name="Murphy R."/>
            <person name="Pevzner P."/>
            <person name="Shapiro B."/>
            <person name="Steiner C."/>
            <person name="Tamazian G."/>
            <person name="Venkatesh B."/>
            <person name="Wang J."/>
            <person name="Wayne R."/>
            <person name="Wiley E."/>
            <person name="Yang H."/>
            <person name="Zhang G."/>
            <person name="Haussler D."/>
            <person name="Ryder O."/>
            <person name="O'Brien S.J."/>
        </authorList>
    </citation>
    <scope>NUCLEOTIDE SEQUENCE</scope>
</reference>
<dbReference type="GeneID" id="117035636"/>
<protein>
    <submittedName>
        <fullName evidence="5 6">IZUMO family member 2</fullName>
    </submittedName>
</protein>
<evidence type="ECO:0000256" key="1">
    <source>
        <dbReference type="ARBA" id="ARBA00009633"/>
    </source>
</evidence>
<dbReference type="EMBL" id="JACAGC010000022">
    <property type="protein sequence ID" value="KAF6288248.1"/>
    <property type="molecule type" value="Genomic_DNA"/>
</dbReference>
<dbReference type="Pfam" id="PF15005">
    <property type="entry name" value="IZUMO"/>
    <property type="match status" value="1"/>
</dbReference>
<dbReference type="Proteomes" id="UP000472240">
    <property type="component" value="Chromosome 15"/>
</dbReference>
<evidence type="ECO:0000256" key="2">
    <source>
        <dbReference type="ARBA" id="ARBA00022729"/>
    </source>
</evidence>
<dbReference type="PANTHER" id="PTHR47745">
    <property type="entry name" value="IZUMO SPERM-EGG FUSION PROTEIN 2"/>
    <property type="match status" value="1"/>
</dbReference>